<dbReference type="STRING" id="2018661.A0A2A2JIL6"/>
<dbReference type="GO" id="GO:0005524">
    <property type="term" value="F:ATP binding"/>
    <property type="evidence" value="ECO:0007669"/>
    <property type="project" value="UniProtKB-KW"/>
</dbReference>
<dbReference type="Gene3D" id="2.60.34.10">
    <property type="entry name" value="Substrate Binding Domain Of DNAk, Chain A, domain 1"/>
    <property type="match status" value="1"/>
</dbReference>
<dbReference type="SUPFAM" id="SSF100934">
    <property type="entry name" value="Heat shock protein 70kD (HSP70), C-terminal subdomain"/>
    <property type="match status" value="1"/>
</dbReference>
<dbReference type="PANTHER" id="PTHR19375">
    <property type="entry name" value="HEAT SHOCK PROTEIN 70KDA"/>
    <property type="match status" value="1"/>
</dbReference>
<keyword evidence="4" id="KW-0143">Chaperone</keyword>
<dbReference type="PRINTS" id="PR00301">
    <property type="entry name" value="HEATSHOCK70"/>
</dbReference>
<accession>A0A2A2JIL6</accession>
<dbReference type="PROSITE" id="PS00297">
    <property type="entry name" value="HSP70_1"/>
    <property type="match status" value="1"/>
</dbReference>
<dbReference type="InterPro" id="IPR013126">
    <property type="entry name" value="Hsp_70_fam"/>
</dbReference>
<proteinExistence type="inferred from homology"/>
<sequence>MEEEVIGIDLGTTYSCAAYVDEHGAPKIIVNSFGTCTTPSVVAYDNEGKVLVGEAALQSAVDPKNIVYDSKRMIGRQFIDKPIQDDMKLWPFKVVDQVGKPHVELNINGQEKLVAPEEVSAEILKEIRGNVEHSLGKKISRAVITVPAYFDNKQRQETMNAAEKAGLTVLRLVSEPTAAAIAYNLSNQIDDNILIYDLGGGTFDVSIVKSHSGKKLLVLAIQGHTHLGGQDFDQGIMEYALEEFKSEGKSFPEDRPKAMKRLRTACMEAKHKLTFQDKPYEIQIECEGAVYTCMLTKEKLEEICGPKIRGTLDVVDQALKMAELKEDQIKYVLLVGGSTRIPLVQNLLKEKFGGEHKMLHGINPDHAVAHGAAIYAHMLKKVTPEPKPRIKDPETKPATTISAPVPPPHPSSALQLEVQDIIPLSIGFECRGGLFQPVIEKGTKFPYKKETTSCTAYDNQGSVFSGIYEGERANVKNNFKLGEVGLRLLNKKEKQGYKLKETFEIDINGILHVTTTEIATGNKAEIEISYNGCAHKEMNIETYVEESLRCAEEDQAFRDLIQTRNSFESTIYGKKRAIEKEMNDNKLSKPDGEKGLELLNSYLEWSDDFPQDKNVYAEKLKEL</sequence>
<name>A0A2A2JIL6_9BILA</name>
<dbReference type="Gene3D" id="3.30.420.40">
    <property type="match status" value="2"/>
</dbReference>
<dbReference type="Gene3D" id="1.20.1270.10">
    <property type="match status" value="1"/>
</dbReference>
<keyword evidence="3 5" id="KW-0067">ATP-binding</keyword>
<dbReference type="Gene3D" id="3.90.640.10">
    <property type="entry name" value="Actin, Chain A, domain 4"/>
    <property type="match status" value="1"/>
</dbReference>
<dbReference type="GO" id="GO:0006950">
    <property type="term" value="P:response to stress"/>
    <property type="evidence" value="ECO:0007669"/>
    <property type="project" value="UniProtKB-ARBA"/>
</dbReference>
<dbReference type="InterPro" id="IPR029047">
    <property type="entry name" value="HSP70_peptide-bd_sf"/>
</dbReference>
<evidence type="ECO:0000256" key="6">
    <source>
        <dbReference type="SAM" id="MobiDB-lite"/>
    </source>
</evidence>
<protein>
    <recommendedName>
        <fullName evidence="9">Heat shock protein 70</fullName>
    </recommendedName>
</protein>
<dbReference type="OrthoDB" id="5858940at2759"/>
<evidence type="ECO:0000256" key="4">
    <source>
        <dbReference type="ARBA" id="ARBA00023186"/>
    </source>
</evidence>
<keyword evidence="8" id="KW-1185">Reference proteome</keyword>
<feature type="compositionally biased region" description="Basic and acidic residues" evidence="6">
    <location>
        <begin position="385"/>
        <end position="395"/>
    </location>
</feature>
<dbReference type="InterPro" id="IPR018181">
    <property type="entry name" value="Heat_shock_70_CS"/>
</dbReference>
<comment type="caution">
    <text evidence="7">The sequence shown here is derived from an EMBL/GenBank/DDBJ whole genome shotgun (WGS) entry which is preliminary data.</text>
</comment>
<evidence type="ECO:0000256" key="2">
    <source>
        <dbReference type="ARBA" id="ARBA00022741"/>
    </source>
</evidence>
<dbReference type="AlphaFoldDB" id="A0A2A2JIL6"/>
<dbReference type="InterPro" id="IPR029048">
    <property type="entry name" value="HSP70_C_sf"/>
</dbReference>
<evidence type="ECO:0000256" key="1">
    <source>
        <dbReference type="ARBA" id="ARBA00007381"/>
    </source>
</evidence>
<dbReference type="FunFam" id="3.30.420.40:FF:000046">
    <property type="entry name" value="Chaperone protein HscA"/>
    <property type="match status" value="1"/>
</dbReference>
<organism evidence="7 8">
    <name type="scientific">Diploscapter pachys</name>
    <dbReference type="NCBI Taxonomy" id="2018661"/>
    <lineage>
        <taxon>Eukaryota</taxon>
        <taxon>Metazoa</taxon>
        <taxon>Ecdysozoa</taxon>
        <taxon>Nematoda</taxon>
        <taxon>Chromadorea</taxon>
        <taxon>Rhabditida</taxon>
        <taxon>Rhabditina</taxon>
        <taxon>Rhabditomorpha</taxon>
        <taxon>Rhabditoidea</taxon>
        <taxon>Rhabditidae</taxon>
        <taxon>Diploscapter</taxon>
    </lineage>
</organism>
<evidence type="ECO:0000256" key="5">
    <source>
        <dbReference type="RuleBase" id="RU003322"/>
    </source>
</evidence>
<dbReference type="PROSITE" id="PS00329">
    <property type="entry name" value="HSP70_2"/>
    <property type="match status" value="1"/>
</dbReference>
<dbReference type="GO" id="GO:0140662">
    <property type="term" value="F:ATP-dependent protein folding chaperone"/>
    <property type="evidence" value="ECO:0007669"/>
    <property type="project" value="InterPro"/>
</dbReference>
<keyword evidence="2 5" id="KW-0547">Nucleotide-binding</keyword>
<dbReference type="FunFam" id="3.90.640.10:FF:000003">
    <property type="entry name" value="Molecular chaperone DnaK"/>
    <property type="match status" value="1"/>
</dbReference>
<comment type="similarity">
    <text evidence="1 5">Belongs to the heat shock protein 70 family.</text>
</comment>
<feature type="region of interest" description="Disordered" evidence="6">
    <location>
        <begin position="385"/>
        <end position="410"/>
    </location>
</feature>
<dbReference type="SUPFAM" id="SSF53067">
    <property type="entry name" value="Actin-like ATPase domain"/>
    <property type="match status" value="2"/>
</dbReference>
<gene>
    <name evidence="7" type="ORF">WR25_09849</name>
</gene>
<reference evidence="7 8" key="1">
    <citation type="journal article" date="2017" name="Curr. Biol.">
        <title>Genome architecture and evolution of a unichromosomal asexual nematode.</title>
        <authorList>
            <person name="Fradin H."/>
            <person name="Zegar C."/>
            <person name="Gutwein M."/>
            <person name="Lucas J."/>
            <person name="Kovtun M."/>
            <person name="Corcoran D."/>
            <person name="Baugh L.R."/>
            <person name="Kiontke K."/>
            <person name="Gunsalus K."/>
            <person name="Fitch D.H."/>
            <person name="Piano F."/>
        </authorList>
    </citation>
    <scope>NUCLEOTIDE SEQUENCE [LARGE SCALE GENOMIC DNA]</scope>
    <source>
        <strain evidence="7">PF1309</strain>
    </source>
</reference>
<dbReference type="SUPFAM" id="SSF100920">
    <property type="entry name" value="Heat shock protein 70kD (HSP70), peptide-binding domain"/>
    <property type="match status" value="1"/>
</dbReference>
<evidence type="ECO:0000313" key="7">
    <source>
        <dbReference type="EMBL" id="PAV61517.1"/>
    </source>
</evidence>
<evidence type="ECO:0000313" key="8">
    <source>
        <dbReference type="Proteomes" id="UP000218231"/>
    </source>
</evidence>
<evidence type="ECO:0008006" key="9">
    <source>
        <dbReference type="Google" id="ProtNLM"/>
    </source>
</evidence>
<evidence type="ECO:0000256" key="3">
    <source>
        <dbReference type="ARBA" id="ARBA00022840"/>
    </source>
</evidence>
<dbReference type="InterPro" id="IPR043129">
    <property type="entry name" value="ATPase_NBD"/>
</dbReference>
<dbReference type="EMBL" id="LIAE01010409">
    <property type="protein sequence ID" value="PAV61517.1"/>
    <property type="molecule type" value="Genomic_DNA"/>
</dbReference>
<dbReference type="Proteomes" id="UP000218231">
    <property type="component" value="Unassembled WGS sequence"/>
</dbReference>
<dbReference type="Pfam" id="PF00012">
    <property type="entry name" value="HSP70"/>
    <property type="match status" value="2"/>
</dbReference>
<dbReference type="CDD" id="cd24028">
    <property type="entry name" value="ASKHA_NBD_HSP70_HSPA1-like"/>
    <property type="match status" value="1"/>
</dbReference>